<reference evidence="1" key="1">
    <citation type="journal article" date="2019" name="MBio">
        <title>Virus Genomes from Deep Sea Sediments Expand the Ocean Megavirome and Support Independent Origins of Viral Gigantism.</title>
        <authorList>
            <person name="Backstrom D."/>
            <person name="Yutin N."/>
            <person name="Jorgensen S.L."/>
            <person name="Dharamshi J."/>
            <person name="Homa F."/>
            <person name="Zaremba-Niedwiedzka K."/>
            <person name="Spang A."/>
            <person name="Wolf Y.I."/>
            <person name="Koonin E.V."/>
            <person name="Ettema T.J."/>
        </authorList>
    </citation>
    <scope>NUCLEOTIDE SEQUENCE</scope>
</reference>
<proteinExistence type="predicted"/>
<organism evidence="1">
    <name type="scientific">Pithovirus LCPAC406</name>
    <dbReference type="NCBI Taxonomy" id="2506599"/>
    <lineage>
        <taxon>Viruses</taxon>
        <taxon>Pithoviruses</taxon>
    </lineage>
</organism>
<gene>
    <name evidence="1" type="ORF">LCPAC406_01620</name>
</gene>
<evidence type="ECO:0000313" key="1">
    <source>
        <dbReference type="EMBL" id="QBK93848.1"/>
    </source>
</evidence>
<name>A0A481ZD66_9VIRU</name>
<accession>A0A481ZD66</accession>
<protein>
    <submittedName>
        <fullName evidence="1">Uncharacterized protein</fullName>
    </submittedName>
</protein>
<sequence length="44" mass="5218">MIWLLDRKDIANTTRDLINAQNVEDHKFANINEFEVFARNVKVD</sequence>
<dbReference type="EMBL" id="MK500606">
    <property type="protein sequence ID" value="QBK93848.1"/>
    <property type="molecule type" value="Genomic_DNA"/>
</dbReference>